<proteinExistence type="predicted"/>
<dbReference type="OrthoDB" id="3043966at2759"/>
<gene>
    <name evidence="3" type="ORF">FCALED_LOCUS16301</name>
</gene>
<accession>A0A9N9IU48</accession>
<dbReference type="InterPro" id="IPR058584">
    <property type="entry name" value="IMB1_TNPO1-like_TPR"/>
</dbReference>
<keyword evidence="4" id="KW-1185">Reference proteome</keyword>
<keyword evidence="1" id="KW-0677">Repeat</keyword>
<feature type="domain" description="Importin subunit beta-1/Transportin-1-like TPR repeats" evidence="2">
    <location>
        <begin position="1"/>
        <end position="49"/>
    </location>
</feature>
<dbReference type="InterPro" id="IPR011989">
    <property type="entry name" value="ARM-like"/>
</dbReference>
<evidence type="ECO:0000313" key="4">
    <source>
        <dbReference type="Proteomes" id="UP000789570"/>
    </source>
</evidence>
<name>A0A9N9IU48_9GLOM</name>
<protein>
    <submittedName>
        <fullName evidence="3">440_t:CDS:1</fullName>
    </submittedName>
</protein>
<evidence type="ECO:0000259" key="2">
    <source>
        <dbReference type="Pfam" id="PF25574"/>
    </source>
</evidence>
<feature type="non-terminal residue" evidence="3">
    <location>
        <position position="49"/>
    </location>
</feature>
<dbReference type="Proteomes" id="UP000789570">
    <property type="component" value="Unassembled WGS sequence"/>
</dbReference>
<comment type="caution">
    <text evidence="3">The sequence shown here is derived from an EMBL/GenBank/DDBJ whole genome shotgun (WGS) entry which is preliminary data.</text>
</comment>
<dbReference type="Gene3D" id="1.25.10.10">
    <property type="entry name" value="Leucine-rich Repeat Variant"/>
    <property type="match status" value="1"/>
</dbReference>
<dbReference type="EMBL" id="CAJVPQ010018331">
    <property type="protein sequence ID" value="CAG8750788.1"/>
    <property type="molecule type" value="Genomic_DNA"/>
</dbReference>
<reference evidence="3" key="1">
    <citation type="submission" date="2021-06" db="EMBL/GenBank/DDBJ databases">
        <authorList>
            <person name="Kallberg Y."/>
            <person name="Tangrot J."/>
            <person name="Rosling A."/>
        </authorList>
    </citation>
    <scope>NUCLEOTIDE SEQUENCE</scope>
    <source>
        <strain evidence="3">UK204</strain>
    </source>
</reference>
<evidence type="ECO:0000256" key="1">
    <source>
        <dbReference type="ARBA" id="ARBA00022737"/>
    </source>
</evidence>
<sequence length="49" mass="5468">MLYAALSNHEKYALCSIAVGLIGDICRALQEASLPYCDTFMNMLLQMLQ</sequence>
<organism evidence="3 4">
    <name type="scientific">Funneliformis caledonium</name>
    <dbReference type="NCBI Taxonomy" id="1117310"/>
    <lineage>
        <taxon>Eukaryota</taxon>
        <taxon>Fungi</taxon>
        <taxon>Fungi incertae sedis</taxon>
        <taxon>Mucoromycota</taxon>
        <taxon>Glomeromycotina</taxon>
        <taxon>Glomeromycetes</taxon>
        <taxon>Glomerales</taxon>
        <taxon>Glomeraceae</taxon>
        <taxon>Funneliformis</taxon>
    </lineage>
</organism>
<dbReference type="Pfam" id="PF25574">
    <property type="entry name" value="TPR_IMB1"/>
    <property type="match status" value="1"/>
</dbReference>
<dbReference type="AlphaFoldDB" id="A0A9N9IU48"/>
<evidence type="ECO:0000313" key="3">
    <source>
        <dbReference type="EMBL" id="CAG8750788.1"/>
    </source>
</evidence>